<evidence type="ECO:0000313" key="2">
    <source>
        <dbReference type="Proteomes" id="UP000223071"/>
    </source>
</evidence>
<name>A0A2A9HBS9_TEPT2</name>
<dbReference type="Proteomes" id="UP000223071">
    <property type="component" value="Unassembled WGS sequence"/>
</dbReference>
<evidence type="ECO:0000313" key="1">
    <source>
        <dbReference type="EMBL" id="PFG73437.1"/>
    </source>
</evidence>
<dbReference type="EMBL" id="PDJQ01000001">
    <property type="protein sequence ID" value="PFG73437.1"/>
    <property type="molecule type" value="Genomic_DNA"/>
</dbReference>
<sequence length="100" mass="10272">MAARYTGVLARDAEGWYTATCPAMPGAVAEAASRDEAIDGLLRALAAWLDAAARRGERPRDETPELVADAVAGALRDLAAEGAPLVVETIALSLPAAQVA</sequence>
<organism evidence="1 2">
    <name type="scientific">Tepidiforma thermophila (strain KCTC 52669 / CGMCC 1.13589 / G233)</name>
    <dbReference type="NCBI Taxonomy" id="2761530"/>
    <lineage>
        <taxon>Bacteria</taxon>
        <taxon>Bacillati</taxon>
        <taxon>Chloroflexota</taxon>
        <taxon>Tepidiformia</taxon>
        <taxon>Tepidiformales</taxon>
        <taxon>Tepidiformaceae</taxon>
        <taxon>Tepidiforma</taxon>
    </lineage>
</organism>
<keyword evidence="2" id="KW-1185">Reference proteome</keyword>
<dbReference type="RefSeq" id="WP_098502893.1">
    <property type="nucleotide sequence ID" value="NZ_PDJQ01000001.1"/>
</dbReference>
<dbReference type="InterPro" id="IPR035069">
    <property type="entry name" value="TTHA1013/TTHA0281-like"/>
</dbReference>
<dbReference type="SUPFAM" id="SSF143100">
    <property type="entry name" value="TTHA1013/TTHA0281-like"/>
    <property type="match status" value="1"/>
</dbReference>
<accession>A0A2A9HBS9</accession>
<proteinExistence type="predicted"/>
<reference evidence="1 2" key="1">
    <citation type="submission" date="2017-09" db="EMBL/GenBank/DDBJ databases">
        <title>Sequencing the genomes of two abundant thermophiles in Great Basin hot springs: Thermocrinis jamiesonii and novel Chloroflexi Thermoflexus hugenholtzii.</title>
        <authorList>
            <person name="Hedlund B."/>
        </authorList>
    </citation>
    <scope>NUCLEOTIDE SEQUENCE [LARGE SCALE GENOMIC DNA]</scope>
    <source>
        <strain evidence="1 2">G233</strain>
    </source>
</reference>
<comment type="caution">
    <text evidence="1">The sequence shown here is derived from an EMBL/GenBank/DDBJ whole genome shotgun (WGS) entry which is preliminary data.</text>
</comment>
<protein>
    <submittedName>
        <fullName evidence="1">Putative RNase H-like HicB family nuclease</fullName>
    </submittedName>
</protein>
<dbReference type="AlphaFoldDB" id="A0A2A9HBS9"/>
<gene>
    <name evidence="1" type="ORF">A9A59_0634</name>
</gene>
<dbReference type="Gene3D" id="3.30.160.250">
    <property type="match status" value="1"/>
</dbReference>